<reference evidence="3 4" key="1">
    <citation type="submission" date="2018-01" db="EMBL/GenBank/DDBJ databases">
        <title>Whole genome sequencing of Histamine producing bacteria.</title>
        <authorList>
            <person name="Butler K."/>
        </authorList>
    </citation>
    <scope>NUCLEOTIDE SEQUENCE [LARGE SCALE GENOMIC DNA]</scope>
    <source>
        <strain evidence="3 4">JCM 12947</strain>
    </source>
</reference>
<organism evidence="3 4">
    <name type="scientific">Photobacterium frigidiphilum</name>
    <dbReference type="NCBI Taxonomy" id="264736"/>
    <lineage>
        <taxon>Bacteria</taxon>
        <taxon>Pseudomonadati</taxon>
        <taxon>Pseudomonadota</taxon>
        <taxon>Gammaproteobacteria</taxon>
        <taxon>Vibrionales</taxon>
        <taxon>Vibrionaceae</taxon>
        <taxon>Photobacterium</taxon>
    </lineage>
</organism>
<dbReference type="EMBL" id="PYMJ01000003">
    <property type="protein sequence ID" value="PSU50643.1"/>
    <property type="molecule type" value="Genomic_DNA"/>
</dbReference>
<dbReference type="Proteomes" id="UP000240987">
    <property type="component" value="Unassembled WGS sequence"/>
</dbReference>
<dbReference type="SMART" id="SM00867">
    <property type="entry name" value="YceI"/>
    <property type="match status" value="1"/>
</dbReference>
<dbReference type="PANTHER" id="PTHR34406:SF1">
    <property type="entry name" value="PROTEIN YCEI"/>
    <property type="match status" value="1"/>
</dbReference>
<keyword evidence="4" id="KW-1185">Reference proteome</keyword>
<proteinExistence type="predicted"/>
<sequence>MKKHLLALGLFTAMTMPSIASAADYVIDTKDAHASINIKIKHLGYSYIKGRFNTFDGTFSYDPKDIAASKVSVNVDTTSFDTNHAERDKHVRSGDFLDVKKYATASFASTKVTDKGNGELVITGDLTLHGETKPITIDAQFIGEGEDPWGGYRAGFAGTTRIELEDFGVPVMGESSYADLELHVEGIRK</sequence>
<accession>A0A2T3JNS5</accession>
<evidence type="ECO:0000313" key="4">
    <source>
        <dbReference type="Proteomes" id="UP000240987"/>
    </source>
</evidence>
<dbReference type="PANTHER" id="PTHR34406">
    <property type="entry name" value="PROTEIN YCEI"/>
    <property type="match status" value="1"/>
</dbReference>
<dbReference type="AlphaFoldDB" id="A0A2T3JNS5"/>
<dbReference type="OrthoDB" id="9811006at2"/>
<name>A0A2T3JNS5_9GAMM</name>
<evidence type="ECO:0000259" key="2">
    <source>
        <dbReference type="SMART" id="SM00867"/>
    </source>
</evidence>
<evidence type="ECO:0000256" key="1">
    <source>
        <dbReference type="SAM" id="SignalP"/>
    </source>
</evidence>
<gene>
    <name evidence="3" type="ORF">C9J12_04805</name>
</gene>
<dbReference type="NCBIfam" id="NF002994">
    <property type="entry name" value="PRK03757.1"/>
    <property type="match status" value="1"/>
</dbReference>
<dbReference type="SUPFAM" id="SSF101874">
    <property type="entry name" value="YceI-like"/>
    <property type="match status" value="1"/>
</dbReference>
<dbReference type="InterPro" id="IPR007372">
    <property type="entry name" value="Lipid/polyisoprenoid-bd_YceI"/>
</dbReference>
<evidence type="ECO:0000313" key="3">
    <source>
        <dbReference type="EMBL" id="PSU50643.1"/>
    </source>
</evidence>
<dbReference type="InterPro" id="IPR036761">
    <property type="entry name" value="TTHA0802/YceI-like_sf"/>
</dbReference>
<feature type="signal peptide" evidence="1">
    <location>
        <begin position="1"/>
        <end position="22"/>
    </location>
</feature>
<keyword evidence="1" id="KW-0732">Signal</keyword>
<feature type="domain" description="Lipid/polyisoprenoid-binding YceI-like" evidence="2">
    <location>
        <begin position="24"/>
        <end position="187"/>
    </location>
</feature>
<dbReference type="RefSeq" id="WP_107241673.1">
    <property type="nucleotide sequence ID" value="NZ_PYMJ01000003.1"/>
</dbReference>
<protein>
    <submittedName>
        <fullName evidence="3">YceI family protein</fullName>
    </submittedName>
</protein>
<dbReference type="Gene3D" id="2.40.128.110">
    <property type="entry name" value="Lipid/polyisoprenoid-binding, YceI-like"/>
    <property type="match status" value="1"/>
</dbReference>
<comment type="caution">
    <text evidence="3">The sequence shown here is derived from an EMBL/GenBank/DDBJ whole genome shotgun (WGS) entry which is preliminary data.</text>
</comment>
<dbReference type="Pfam" id="PF04264">
    <property type="entry name" value="YceI"/>
    <property type="match status" value="1"/>
</dbReference>
<feature type="chain" id="PRO_5015690882" evidence="1">
    <location>
        <begin position="23"/>
        <end position="189"/>
    </location>
</feature>